<comment type="subcellular location">
    <subcellularLocation>
        <location evidence="1">Membrane</location>
        <topology evidence="1">Multi-pass membrane protein</topology>
    </subcellularLocation>
</comment>
<keyword evidence="2 5" id="KW-0812">Transmembrane</keyword>
<dbReference type="AlphaFoldDB" id="A0A9X1WTT3"/>
<accession>A0A9X1WTT3</accession>
<sequence length="279" mass="31545">MLALQNSKSKPSRRHLFLALGRLNPSIKAMTVVLCVVLLSLAFDPVTIASALLLTLLMTWLFGNIAWNRWLLLFAPFLILALGYFWTAALFPREAIQPDSVLILSMGPFKMTNQSFQIALALCLRTLLFSALSLLFILTTDPVRLMLSLMQQCKLPPKLAYGILAGFRFLPLFREELAIMQRAHRVRGAGRIRRTPRSLLYAFKRYSIPLLAGAIHKSERAAVAMISRGFTGKSDRDFYTRVQITWRDGLFMALMLAIVAFSFGLSHFLGSLRWYNGEL</sequence>
<gene>
    <name evidence="6" type="ORF">MUG84_07975</name>
</gene>
<feature type="transmembrane region" description="Helical" evidence="5">
    <location>
        <begin position="67"/>
        <end position="91"/>
    </location>
</feature>
<dbReference type="InterPro" id="IPR003339">
    <property type="entry name" value="ABC/ECF_trnsptr_transmembrane"/>
</dbReference>
<organism evidence="6 7">
    <name type="scientific">Paenibacillus mangrovi</name>
    <dbReference type="NCBI Taxonomy" id="2931978"/>
    <lineage>
        <taxon>Bacteria</taxon>
        <taxon>Bacillati</taxon>
        <taxon>Bacillota</taxon>
        <taxon>Bacilli</taxon>
        <taxon>Bacillales</taxon>
        <taxon>Paenibacillaceae</taxon>
        <taxon>Paenibacillus</taxon>
    </lineage>
</organism>
<reference evidence="6" key="1">
    <citation type="submission" date="2022-04" db="EMBL/GenBank/DDBJ databases">
        <title>Paenibacillus mangrovi sp. nov., a novel endophytic bacterium isolated from bark of Kandelia candel.</title>
        <authorList>
            <person name="Tuo L."/>
        </authorList>
    </citation>
    <scope>NUCLEOTIDE SEQUENCE</scope>
    <source>
        <strain evidence="6">KQZ6P-2</strain>
    </source>
</reference>
<feature type="transmembrane region" description="Helical" evidence="5">
    <location>
        <begin position="250"/>
        <end position="269"/>
    </location>
</feature>
<evidence type="ECO:0000313" key="7">
    <source>
        <dbReference type="Proteomes" id="UP001139347"/>
    </source>
</evidence>
<dbReference type="PANTHER" id="PTHR33514">
    <property type="entry name" value="PROTEIN ABCI12, CHLOROPLASTIC"/>
    <property type="match status" value="1"/>
</dbReference>
<dbReference type="Proteomes" id="UP001139347">
    <property type="component" value="Unassembled WGS sequence"/>
</dbReference>
<evidence type="ECO:0000256" key="4">
    <source>
        <dbReference type="ARBA" id="ARBA00023136"/>
    </source>
</evidence>
<feature type="transmembrane region" description="Helical" evidence="5">
    <location>
        <begin position="118"/>
        <end position="139"/>
    </location>
</feature>
<keyword evidence="3 5" id="KW-1133">Transmembrane helix</keyword>
<proteinExistence type="predicted"/>
<evidence type="ECO:0000256" key="3">
    <source>
        <dbReference type="ARBA" id="ARBA00022989"/>
    </source>
</evidence>
<evidence type="ECO:0000256" key="1">
    <source>
        <dbReference type="ARBA" id="ARBA00004141"/>
    </source>
</evidence>
<name>A0A9X1WTT3_9BACL</name>
<evidence type="ECO:0000256" key="2">
    <source>
        <dbReference type="ARBA" id="ARBA00022692"/>
    </source>
</evidence>
<dbReference type="EMBL" id="JALIRP010000002">
    <property type="protein sequence ID" value="MCJ8011689.1"/>
    <property type="molecule type" value="Genomic_DNA"/>
</dbReference>
<dbReference type="CDD" id="cd16914">
    <property type="entry name" value="EcfT"/>
    <property type="match status" value="1"/>
</dbReference>
<dbReference type="RefSeq" id="WP_244723086.1">
    <property type="nucleotide sequence ID" value="NZ_JALIRP010000002.1"/>
</dbReference>
<comment type="caution">
    <text evidence="6">The sequence shown here is derived from an EMBL/GenBank/DDBJ whole genome shotgun (WGS) entry which is preliminary data.</text>
</comment>
<evidence type="ECO:0000313" key="6">
    <source>
        <dbReference type="EMBL" id="MCJ8011689.1"/>
    </source>
</evidence>
<protein>
    <submittedName>
        <fullName evidence="6">Energy-coupling factor transporter transmembrane protein EcfT</fullName>
    </submittedName>
</protein>
<dbReference type="Pfam" id="PF02361">
    <property type="entry name" value="CbiQ"/>
    <property type="match status" value="1"/>
</dbReference>
<keyword evidence="7" id="KW-1185">Reference proteome</keyword>
<evidence type="ECO:0000256" key="5">
    <source>
        <dbReference type="SAM" id="Phobius"/>
    </source>
</evidence>
<dbReference type="PANTHER" id="PTHR33514:SF13">
    <property type="entry name" value="PROTEIN ABCI12, CHLOROPLASTIC"/>
    <property type="match status" value="1"/>
</dbReference>
<keyword evidence="4 5" id="KW-0472">Membrane</keyword>
<dbReference type="GO" id="GO:0005886">
    <property type="term" value="C:plasma membrane"/>
    <property type="evidence" value="ECO:0007669"/>
    <property type="project" value="UniProtKB-ARBA"/>
</dbReference>